<evidence type="ECO:0000256" key="1">
    <source>
        <dbReference type="SAM" id="MobiDB-lite"/>
    </source>
</evidence>
<reference evidence="4" key="1">
    <citation type="journal article" date="2019" name="Int. J. Syst. Evol. Microbiol.">
        <title>The Global Catalogue of Microorganisms (GCM) 10K type strain sequencing project: providing services to taxonomists for standard genome sequencing and annotation.</title>
        <authorList>
            <consortium name="The Broad Institute Genomics Platform"/>
            <consortium name="The Broad Institute Genome Sequencing Center for Infectious Disease"/>
            <person name="Wu L."/>
            <person name="Ma J."/>
        </authorList>
    </citation>
    <scope>NUCLEOTIDE SEQUENCE [LARGE SCALE GENOMIC DNA]</scope>
    <source>
        <strain evidence="4">JCM 18304</strain>
    </source>
</reference>
<gene>
    <name evidence="3" type="ORF">GCM10023322_67190</name>
</gene>
<comment type="caution">
    <text evidence="3">The sequence shown here is derived from an EMBL/GenBank/DDBJ whole genome shotgun (WGS) entry which is preliminary data.</text>
</comment>
<sequence length="240" mass="25638">MDSPPPSDNPVETGQVVPVQRPADAPPPAPGPPPPGPLPPGPLPPGPLPPGTAGAAPSDAPVPDVLPPLIPPLPTAPPSMGRERGSGRKRNWRLIIAVLIGVVAALCASGSLVGYVEYDKATKPDRTTPELAVRQYAQAYLGQHNDAQAATYACQDQSGLNEVKALRQDLDNREKTYNFTIYVNFDSVREVSRSGNTAHVAVVIVLFTNDSGQQLRRQEHWDFTAVRDNGWRTCAAHQVS</sequence>
<evidence type="ECO:0008006" key="5">
    <source>
        <dbReference type="Google" id="ProtNLM"/>
    </source>
</evidence>
<dbReference type="Proteomes" id="UP001501570">
    <property type="component" value="Unassembled WGS sequence"/>
</dbReference>
<keyword evidence="2" id="KW-0472">Membrane</keyword>
<evidence type="ECO:0000313" key="4">
    <source>
        <dbReference type="Proteomes" id="UP001501570"/>
    </source>
</evidence>
<accession>A0ABP9SIK0</accession>
<feature type="compositionally biased region" description="Low complexity" evidence="1">
    <location>
        <begin position="51"/>
        <end position="63"/>
    </location>
</feature>
<protein>
    <recommendedName>
        <fullName evidence="5">Mce-associated membrane protein</fullName>
    </recommendedName>
</protein>
<evidence type="ECO:0000313" key="3">
    <source>
        <dbReference type="EMBL" id="GAA5196979.1"/>
    </source>
</evidence>
<keyword evidence="2" id="KW-1133">Transmembrane helix</keyword>
<feature type="region of interest" description="Disordered" evidence="1">
    <location>
        <begin position="1"/>
        <end position="87"/>
    </location>
</feature>
<feature type="compositionally biased region" description="Pro residues" evidence="1">
    <location>
        <begin position="24"/>
        <end position="50"/>
    </location>
</feature>
<dbReference type="EMBL" id="BAABJQ010000028">
    <property type="protein sequence ID" value="GAA5196979.1"/>
    <property type="molecule type" value="Genomic_DNA"/>
</dbReference>
<feature type="transmembrane region" description="Helical" evidence="2">
    <location>
        <begin position="94"/>
        <end position="116"/>
    </location>
</feature>
<evidence type="ECO:0000256" key="2">
    <source>
        <dbReference type="SAM" id="Phobius"/>
    </source>
</evidence>
<name>A0ABP9SIK0_9ACTN</name>
<organism evidence="3 4">
    <name type="scientific">Rugosimonospora acidiphila</name>
    <dbReference type="NCBI Taxonomy" id="556531"/>
    <lineage>
        <taxon>Bacteria</taxon>
        <taxon>Bacillati</taxon>
        <taxon>Actinomycetota</taxon>
        <taxon>Actinomycetes</taxon>
        <taxon>Micromonosporales</taxon>
        <taxon>Micromonosporaceae</taxon>
        <taxon>Rugosimonospora</taxon>
    </lineage>
</organism>
<keyword evidence="2" id="KW-0812">Transmembrane</keyword>
<keyword evidence="4" id="KW-1185">Reference proteome</keyword>
<proteinExistence type="predicted"/>
<feature type="compositionally biased region" description="Pro residues" evidence="1">
    <location>
        <begin position="64"/>
        <end position="77"/>
    </location>
</feature>